<dbReference type="Proteomes" id="UP000188243">
    <property type="component" value="Chromosome"/>
</dbReference>
<keyword evidence="12" id="KW-1133">Transmembrane helix</keyword>
<evidence type="ECO:0000256" key="11">
    <source>
        <dbReference type="PROSITE-ProRule" id="PRU00169"/>
    </source>
</evidence>
<dbReference type="SMART" id="SM00342">
    <property type="entry name" value="HTH_ARAC"/>
    <property type="match status" value="1"/>
</dbReference>
<dbReference type="KEGG" id="paln:B0W48_09595"/>
<dbReference type="InterPro" id="IPR036890">
    <property type="entry name" value="HATPase_C_sf"/>
</dbReference>
<evidence type="ECO:0000256" key="2">
    <source>
        <dbReference type="ARBA" id="ARBA00012438"/>
    </source>
</evidence>
<dbReference type="SUPFAM" id="SSF55874">
    <property type="entry name" value="ATPase domain of HSP90 chaperone/DNA topoisomerase II/histidine kinase"/>
    <property type="match status" value="1"/>
</dbReference>
<evidence type="ECO:0000259" key="14">
    <source>
        <dbReference type="PROSITE" id="PS50109"/>
    </source>
</evidence>
<dbReference type="InterPro" id="IPR009057">
    <property type="entry name" value="Homeodomain-like_sf"/>
</dbReference>
<dbReference type="InterPro" id="IPR018060">
    <property type="entry name" value="HTH_AraC"/>
</dbReference>
<accession>A0A1Q2GY16</accession>
<dbReference type="SMART" id="SM00448">
    <property type="entry name" value="REC"/>
    <property type="match status" value="1"/>
</dbReference>
<keyword evidence="7" id="KW-0067">ATP-binding</keyword>
<keyword evidence="8" id="KW-0902">Two-component regulatory system</keyword>
<feature type="domain" description="HTH araC/xylS-type" evidence="13">
    <location>
        <begin position="1226"/>
        <end position="1325"/>
    </location>
</feature>
<evidence type="ECO:0000256" key="6">
    <source>
        <dbReference type="ARBA" id="ARBA00022777"/>
    </source>
</evidence>
<gene>
    <name evidence="16" type="ORF">B0W48_09595</name>
</gene>
<keyword evidence="5" id="KW-0547">Nucleotide-binding</keyword>
<dbReference type="InterPro" id="IPR003594">
    <property type="entry name" value="HATPase_dom"/>
</dbReference>
<dbReference type="Pfam" id="PF07494">
    <property type="entry name" value="Reg_prop"/>
    <property type="match status" value="4"/>
</dbReference>
<dbReference type="InterPro" id="IPR011006">
    <property type="entry name" value="CheY-like_superfamily"/>
</dbReference>
<sequence>MKAIKTIIKYKVISFLLLFHISSLALPLYLDTYTNEQGLSQNSITCSTTDEKGFHWFSTQGGLNRFDGYEFKHYKFNPSQSSISGNWITDCLNLGNGQLWFATTSNGLNLLNTETGNFSVFNQYSTPSITNERISAIISNSPETIWIGHDKGQLTRLNTNTNTTELFTYQDIDQLNVVFKDMLFDDKKNLWLASNIGLIKFDSITNRFTHIPNSPKQLWQLKKASNGQLILGGKTGLSVFDLNTLAFYNFEQLKNVWITDILFDDEKKLWVSTYGHGLYYQATDNLLSSEFHQLTHSPDLKHGLANDHLLSLYQDPQGIIWIGTDGYGLHRYDKKQAQLGHQKHQSNNPASISNDFVRAILKDSNNLLWIGTRDGLNKQTNNGFKRYKVNENPTTGLTNNNIFSLYEDANKRIWVGTYGGGLLLYDPVNDTFSAFTVQSHQLSSNRIYAIEGDENGNLWLGSNEGLTRFNPDTLQVTNFKYSTDKNSISNNTVFSITYDSYNNIIWAGTRAGLNKLSLNDGIFTHYQSDLKKPNSLTHDMVTSLHLQDKNTLWVGTFGGLNKLNIPTNNVIKITEFDGLLNDNIFAIKQDSNSYLWLSSNQGLTRYAPQTQQMQHFLPANGAQHNSFILGAAFQADDGELFFGGINGFNQFDPLKLTLATQPPEPVITDLLIYNQSVATQQYIKAKTQAAKLISYTDRLFFKEEDGVIGFKFSALNSAEPPSQYQYAYKLAGLDKQFLYANKNQRQVSYSQLPAGSYHFIVKVKDQYGQWSDDKTMVALTVTPPWWKNNVAYVTYIIIVLFIIWLIITARYRAKIAEQENLKERELSNLKTQLLDNVSHELKTPLSLILAPLESLQKSHKDSDTQQKLAMIHRNSHKLLDQINQLLQLSQRPSSVIKYVTPYAIKPLIIQLIEDFTPLFEQKDITFEFKDLTQQSIYLELEHEHITSIISNLLSNAQKYTTNTGKVLLQLSAQNKTFVISVSDTGVGIDKEHLEAIFQRFTRINTNNQSGSGIGLALVKQLTEQYAGTINVTSKINKGSCFTVSLPTAQSQEASNLTVLTTSKNDNERSAKSNKILIIEDNDEMRDLLTSLFINSYECISALNGKQGLALCTNEMPDLVISDVMMPVMDGYQFIKALRSDTAISHIPVLLLSAKADTNSKLKGLDLLADDYLSKPFEPQLLLSRVQGLLTIREVLNQHLKQQLPALSQTIQLDPQMVQSKDYIFTQRVKAIVKEHYQDEAFSVEEFAAALYLSPRALQLKMKALYNLTPSDYIRNIRLEFAEELLKNSNLAIGLVAQQVGFNSQSYFARCFKAKYAVSPKQFREKRLKTSPV</sequence>
<dbReference type="SUPFAM" id="SSF46689">
    <property type="entry name" value="Homeodomain-like"/>
    <property type="match status" value="1"/>
</dbReference>
<dbReference type="PROSITE" id="PS50109">
    <property type="entry name" value="HIS_KIN"/>
    <property type="match status" value="1"/>
</dbReference>
<dbReference type="InterPro" id="IPR003661">
    <property type="entry name" value="HisK_dim/P_dom"/>
</dbReference>
<dbReference type="SMART" id="SM00387">
    <property type="entry name" value="HATPase_c"/>
    <property type="match status" value="1"/>
</dbReference>
<evidence type="ECO:0000256" key="5">
    <source>
        <dbReference type="ARBA" id="ARBA00022741"/>
    </source>
</evidence>
<evidence type="ECO:0000256" key="12">
    <source>
        <dbReference type="SAM" id="Phobius"/>
    </source>
</evidence>
<dbReference type="CDD" id="cd00082">
    <property type="entry name" value="HisKA"/>
    <property type="match status" value="1"/>
</dbReference>
<dbReference type="GO" id="GO:0043565">
    <property type="term" value="F:sequence-specific DNA binding"/>
    <property type="evidence" value="ECO:0007669"/>
    <property type="project" value="InterPro"/>
</dbReference>
<feature type="domain" description="Response regulatory" evidence="15">
    <location>
        <begin position="1074"/>
        <end position="1189"/>
    </location>
</feature>
<dbReference type="InterPro" id="IPR011110">
    <property type="entry name" value="Reg_prop"/>
</dbReference>
<reference evidence="16 17" key="1">
    <citation type="submission" date="2017-02" db="EMBL/GenBank/DDBJ databases">
        <title>Complete genome sequence of the cold-active Pseudoalteromonas aliena strain EH1 isolated from Arctic seawater.</title>
        <authorList>
            <person name="Kim E."/>
            <person name="Heo E."/>
            <person name="Kim H."/>
            <person name="Kim D."/>
        </authorList>
    </citation>
    <scope>NUCLEOTIDE SEQUENCE [LARGE SCALE GENOMIC DNA]</scope>
    <source>
        <strain evidence="16 17">EH1</strain>
    </source>
</reference>
<dbReference type="Pfam" id="PF02518">
    <property type="entry name" value="HATPase_c"/>
    <property type="match status" value="1"/>
</dbReference>
<dbReference type="GO" id="GO:0003700">
    <property type="term" value="F:DNA-binding transcription factor activity"/>
    <property type="evidence" value="ECO:0007669"/>
    <property type="project" value="InterPro"/>
</dbReference>
<dbReference type="InterPro" id="IPR011123">
    <property type="entry name" value="Y_Y_Y"/>
</dbReference>
<organism evidence="16 17">
    <name type="scientific">Pseudoalteromonas aliena</name>
    <dbReference type="NCBI Taxonomy" id="247523"/>
    <lineage>
        <taxon>Bacteria</taxon>
        <taxon>Pseudomonadati</taxon>
        <taxon>Pseudomonadota</taxon>
        <taxon>Gammaproteobacteria</taxon>
        <taxon>Alteromonadales</taxon>
        <taxon>Pseudoalteromonadaceae</taxon>
        <taxon>Pseudoalteromonas</taxon>
    </lineage>
</organism>
<evidence type="ECO:0000256" key="7">
    <source>
        <dbReference type="ARBA" id="ARBA00022840"/>
    </source>
</evidence>
<evidence type="ECO:0000256" key="1">
    <source>
        <dbReference type="ARBA" id="ARBA00000085"/>
    </source>
</evidence>
<keyword evidence="6 16" id="KW-0418">Kinase</keyword>
<dbReference type="PROSITE" id="PS50110">
    <property type="entry name" value="RESPONSE_REGULATORY"/>
    <property type="match status" value="1"/>
</dbReference>
<dbReference type="Gene3D" id="1.10.10.60">
    <property type="entry name" value="Homeodomain-like"/>
    <property type="match status" value="2"/>
</dbReference>
<dbReference type="Pfam" id="PF00072">
    <property type="entry name" value="Response_reg"/>
    <property type="match status" value="1"/>
</dbReference>
<keyword evidence="12" id="KW-0812">Transmembrane</keyword>
<evidence type="ECO:0000313" key="17">
    <source>
        <dbReference type="Proteomes" id="UP000188243"/>
    </source>
</evidence>
<dbReference type="SUPFAM" id="SSF63829">
    <property type="entry name" value="Calcium-dependent phosphotriesterase"/>
    <property type="match status" value="2"/>
</dbReference>
<dbReference type="EMBL" id="CP019628">
    <property type="protein sequence ID" value="AQQ00019.1"/>
    <property type="molecule type" value="Genomic_DNA"/>
</dbReference>
<comment type="catalytic activity">
    <reaction evidence="1">
        <text>ATP + protein L-histidine = ADP + protein N-phospho-L-histidine.</text>
        <dbReference type="EC" id="2.7.13.3"/>
    </reaction>
</comment>
<dbReference type="PROSITE" id="PS01124">
    <property type="entry name" value="HTH_ARAC_FAMILY_2"/>
    <property type="match status" value="1"/>
</dbReference>
<dbReference type="InterPro" id="IPR005467">
    <property type="entry name" value="His_kinase_dom"/>
</dbReference>
<dbReference type="Pfam" id="PF07495">
    <property type="entry name" value="Y_Y_Y"/>
    <property type="match status" value="1"/>
</dbReference>
<dbReference type="InterPro" id="IPR013783">
    <property type="entry name" value="Ig-like_fold"/>
</dbReference>
<dbReference type="SUPFAM" id="SSF52172">
    <property type="entry name" value="CheY-like"/>
    <property type="match status" value="1"/>
</dbReference>
<protein>
    <recommendedName>
        <fullName evidence="2">histidine kinase</fullName>
        <ecNumber evidence="2">2.7.13.3</ecNumber>
    </recommendedName>
</protein>
<evidence type="ECO:0000256" key="8">
    <source>
        <dbReference type="ARBA" id="ARBA00023012"/>
    </source>
</evidence>
<keyword evidence="3 11" id="KW-0597">Phosphoprotein</keyword>
<dbReference type="PANTHER" id="PTHR43547:SF2">
    <property type="entry name" value="HYBRID SIGNAL TRANSDUCTION HISTIDINE KINASE C"/>
    <property type="match status" value="1"/>
</dbReference>
<dbReference type="InterPro" id="IPR036097">
    <property type="entry name" value="HisK_dim/P_sf"/>
</dbReference>
<dbReference type="PRINTS" id="PR00344">
    <property type="entry name" value="BCTRLSENSOR"/>
</dbReference>
<name>A0A1Q2GY16_9GAMM</name>
<dbReference type="Gene3D" id="2.130.10.10">
    <property type="entry name" value="YVTN repeat-like/Quinoprotein amine dehydrogenase"/>
    <property type="match status" value="2"/>
</dbReference>
<dbReference type="EC" id="2.7.13.3" evidence="2"/>
<dbReference type="Pfam" id="PF12833">
    <property type="entry name" value="HTH_18"/>
    <property type="match status" value="1"/>
</dbReference>
<evidence type="ECO:0000256" key="9">
    <source>
        <dbReference type="ARBA" id="ARBA00023015"/>
    </source>
</evidence>
<dbReference type="InterPro" id="IPR015943">
    <property type="entry name" value="WD40/YVTN_repeat-like_dom_sf"/>
</dbReference>
<dbReference type="Gene3D" id="1.10.287.130">
    <property type="match status" value="1"/>
</dbReference>
<dbReference type="InterPro" id="IPR001789">
    <property type="entry name" value="Sig_transdc_resp-reg_receiver"/>
</dbReference>
<dbReference type="SUPFAM" id="SSF47384">
    <property type="entry name" value="Homodimeric domain of signal transducing histidine kinase"/>
    <property type="match status" value="1"/>
</dbReference>
<proteinExistence type="predicted"/>
<dbReference type="Pfam" id="PF00512">
    <property type="entry name" value="HisKA"/>
    <property type="match status" value="1"/>
</dbReference>
<dbReference type="STRING" id="247523.B0W48_09595"/>
<feature type="transmembrane region" description="Helical" evidence="12">
    <location>
        <begin position="12"/>
        <end position="30"/>
    </location>
</feature>
<dbReference type="SMART" id="SM00388">
    <property type="entry name" value="HisKA"/>
    <property type="match status" value="1"/>
</dbReference>
<keyword evidence="10" id="KW-0804">Transcription</keyword>
<dbReference type="Gene3D" id="2.60.40.10">
    <property type="entry name" value="Immunoglobulins"/>
    <property type="match status" value="1"/>
</dbReference>
<keyword evidence="4" id="KW-0808">Transferase</keyword>
<dbReference type="CDD" id="cd17574">
    <property type="entry name" value="REC_OmpR"/>
    <property type="match status" value="1"/>
</dbReference>
<keyword evidence="9" id="KW-0805">Transcription regulation</keyword>
<evidence type="ECO:0000256" key="4">
    <source>
        <dbReference type="ARBA" id="ARBA00022679"/>
    </source>
</evidence>
<dbReference type="FunFam" id="3.30.565.10:FF:000037">
    <property type="entry name" value="Hybrid sensor histidine kinase/response regulator"/>
    <property type="match status" value="1"/>
</dbReference>
<feature type="domain" description="Histidine kinase" evidence="14">
    <location>
        <begin position="836"/>
        <end position="1049"/>
    </location>
</feature>
<dbReference type="PANTHER" id="PTHR43547">
    <property type="entry name" value="TWO-COMPONENT HISTIDINE KINASE"/>
    <property type="match status" value="1"/>
</dbReference>
<dbReference type="Gene3D" id="3.40.50.2300">
    <property type="match status" value="1"/>
</dbReference>
<evidence type="ECO:0000256" key="10">
    <source>
        <dbReference type="ARBA" id="ARBA00023163"/>
    </source>
</evidence>
<dbReference type="GO" id="GO:0005524">
    <property type="term" value="F:ATP binding"/>
    <property type="evidence" value="ECO:0007669"/>
    <property type="project" value="UniProtKB-KW"/>
</dbReference>
<evidence type="ECO:0000259" key="13">
    <source>
        <dbReference type="PROSITE" id="PS01124"/>
    </source>
</evidence>
<keyword evidence="12" id="KW-0472">Membrane</keyword>
<dbReference type="InterPro" id="IPR004358">
    <property type="entry name" value="Sig_transdc_His_kin-like_C"/>
</dbReference>
<dbReference type="RefSeq" id="WP_077536744.1">
    <property type="nucleotide sequence ID" value="NZ_CP019628.1"/>
</dbReference>
<feature type="modified residue" description="4-aspartylphosphate" evidence="11">
    <location>
        <position position="1122"/>
    </location>
</feature>
<dbReference type="Gene3D" id="3.30.565.10">
    <property type="entry name" value="Histidine kinase-like ATPase, C-terminal domain"/>
    <property type="match status" value="1"/>
</dbReference>
<evidence type="ECO:0000313" key="16">
    <source>
        <dbReference type="EMBL" id="AQQ00019.1"/>
    </source>
</evidence>
<evidence type="ECO:0000256" key="3">
    <source>
        <dbReference type="ARBA" id="ARBA00022553"/>
    </source>
</evidence>
<dbReference type="GO" id="GO:0000155">
    <property type="term" value="F:phosphorelay sensor kinase activity"/>
    <property type="evidence" value="ECO:0007669"/>
    <property type="project" value="InterPro"/>
</dbReference>
<evidence type="ECO:0000259" key="15">
    <source>
        <dbReference type="PROSITE" id="PS50110"/>
    </source>
</evidence>